<dbReference type="InterPro" id="IPR039261">
    <property type="entry name" value="FNR_nucleotide-bd"/>
</dbReference>
<organism evidence="13 14">
    <name type="scientific">Nannochloropsis salina CCMP1776</name>
    <dbReference type="NCBI Taxonomy" id="1027361"/>
    <lineage>
        <taxon>Eukaryota</taxon>
        <taxon>Sar</taxon>
        <taxon>Stramenopiles</taxon>
        <taxon>Ochrophyta</taxon>
        <taxon>Eustigmatophyceae</taxon>
        <taxon>Eustigmatales</taxon>
        <taxon>Monodopsidaceae</taxon>
        <taxon>Microchloropsis</taxon>
        <taxon>Microchloropsis salina</taxon>
    </lineage>
</organism>
<dbReference type="InterPro" id="IPR000971">
    <property type="entry name" value="Globin"/>
</dbReference>
<dbReference type="InterPro" id="IPR017927">
    <property type="entry name" value="FAD-bd_FR_type"/>
</dbReference>
<evidence type="ECO:0000259" key="11">
    <source>
        <dbReference type="PROSITE" id="PS01033"/>
    </source>
</evidence>
<reference evidence="13 14" key="1">
    <citation type="submission" date="2019-01" db="EMBL/GenBank/DDBJ databases">
        <title>Nuclear Genome Assembly of the Microalgal Biofuel strain Nannochloropsis salina CCMP1776.</title>
        <authorList>
            <person name="Hovde B."/>
        </authorList>
    </citation>
    <scope>NUCLEOTIDE SEQUENCE [LARGE SCALE GENOMIC DNA]</scope>
    <source>
        <strain evidence="13 14">CCMP1776</strain>
    </source>
</reference>
<dbReference type="GO" id="GO:0046872">
    <property type="term" value="F:metal ion binding"/>
    <property type="evidence" value="ECO:0007669"/>
    <property type="project" value="UniProtKB-KW"/>
</dbReference>
<feature type="compositionally biased region" description="Basic and acidic residues" evidence="10">
    <location>
        <begin position="261"/>
        <end position="280"/>
    </location>
</feature>
<evidence type="ECO:0000256" key="8">
    <source>
        <dbReference type="ARBA" id="ARBA00048649"/>
    </source>
</evidence>
<dbReference type="CDD" id="cd08922">
    <property type="entry name" value="FHb-globin"/>
    <property type="match status" value="1"/>
</dbReference>
<feature type="region of interest" description="Disordered" evidence="10">
    <location>
        <begin position="256"/>
        <end position="286"/>
    </location>
</feature>
<keyword evidence="5" id="KW-0479">Metal-binding</keyword>
<dbReference type="PROSITE" id="PS51384">
    <property type="entry name" value="FAD_FR"/>
    <property type="match status" value="1"/>
</dbReference>
<keyword evidence="6" id="KW-0408">Iron</keyword>
<evidence type="ECO:0000256" key="10">
    <source>
        <dbReference type="SAM" id="MobiDB-lite"/>
    </source>
</evidence>
<dbReference type="AlphaFoldDB" id="A0A4D9CXN8"/>
<dbReference type="GO" id="GO:0020037">
    <property type="term" value="F:heme binding"/>
    <property type="evidence" value="ECO:0007669"/>
    <property type="project" value="InterPro"/>
</dbReference>
<protein>
    <recommendedName>
        <fullName evidence="2">nitric oxide dioxygenase</fullName>
        <ecNumber evidence="2">1.14.12.17</ecNumber>
    </recommendedName>
</protein>
<feature type="domain" description="FAD-binding FR-type" evidence="12">
    <location>
        <begin position="184"/>
        <end position="329"/>
    </location>
</feature>
<evidence type="ECO:0000313" key="14">
    <source>
        <dbReference type="Proteomes" id="UP000355283"/>
    </source>
</evidence>
<evidence type="ECO:0000256" key="5">
    <source>
        <dbReference type="ARBA" id="ARBA00022723"/>
    </source>
</evidence>
<dbReference type="InterPro" id="IPR012292">
    <property type="entry name" value="Globin/Proto"/>
</dbReference>
<dbReference type="PROSITE" id="PS01033">
    <property type="entry name" value="GLOBIN"/>
    <property type="match status" value="1"/>
</dbReference>
<dbReference type="PANTHER" id="PTHR43396:SF3">
    <property type="entry name" value="FLAVOHEMOPROTEIN"/>
    <property type="match status" value="1"/>
</dbReference>
<dbReference type="GO" id="GO:0009636">
    <property type="term" value="P:response to toxic substance"/>
    <property type="evidence" value="ECO:0007669"/>
    <property type="project" value="UniProtKB-KW"/>
</dbReference>
<feature type="domain" description="Globin" evidence="11">
    <location>
        <begin position="26"/>
        <end position="170"/>
    </location>
</feature>
<dbReference type="GO" id="GO:0019825">
    <property type="term" value="F:oxygen binding"/>
    <property type="evidence" value="ECO:0007669"/>
    <property type="project" value="InterPro"/>
</dbReference>
<dbReference type="OrthoDB" id="436496at2759"/>
<dbReference type="Pfam" id="PF00042">
    <property type="entry name" value="Globin"/>
    <property type="match status" value="1"/>
</dbReference>
<dbReference type="FunFam" id="1.10.490.10:FF:000003">
    <property type="entry name" value="Flavohemoprotein"/>
    <property type="match status" value="1"/>
</dbReference>
<evidence type="ECO:0000256" key="3">
    <source>
        <dbReference type="ARBA" id="ARBA00022575"/>
    </source>
</evidence>
<dbReference type="EC" id="1.14.12.17" evidence="2"/>
<keyword evidence="4" id="KW-0349">Heme</keyword>
<dbReference type="GO" id="GO:0008941">
    <property type="term" value="F:nitric oxide dioxygenase NAD(P)H activity"/>
    <property type="evidence" value="ECO:0007669"/>
    <property type="project" value="UniProtKB-EC"/>
</dbReference>
<dbReference type="Gene3D" id="1.10.490.10">
    <property type="entry name" value="Globins"/>
    <property type="match status" value="1"/>
</dbReference>
<dbReference type="CDD" id="cd06184">
    <property type="entry name" value="flavohem_like_fad_nad_binding"/>
    <property type="match status" value="1"/>
</dbReference>
<dbReference type="GO" id="GO:0071949">
    <property type="term" value="F:FAD binding"/>
    <property type="evidence" value="ECO:0007669"/>
    <property type="project" value="TreeGrafter"/>
</dbReference>
<evidence type="ECO:0000256" key="6">
    <source>
        <dbReference type="ARBA" id="ARBA00023004"/>
    </source>
</evidence>
<name>A0A4D9CXN8_9STRA</name>
<evidence type="ECO:0000256" key="4">
    <source>
        <dbReference type="ARBA" id="ARBA00022617"/>
    </source>
</evidence>
<proteinExistence type="inferred from homology"/>
<keyword evidence="3" id="KW-0216">Detoxification</keyword>
<dbReference type="SUPFAM" id="SSF52343">
    <property type="entry name" value="Ferredoxin reductase-like, C-terminal NADP-linked domain"/>
    <property type="match status" value="1"/>
</dbReference>
<evidence type="ECO:0000313" key="13">
    <source>
        <dbReference type="EMBL" id="TFJ82333.1"/>
    </source>
</evidence>
<evidence type="ECO:0000259" key="12">
    <source>
        <dbReference type="PROSITE" id="PS51384"/>
    </source>
</evidence>
<keyword evidence="7" id="KW-0520">NAD</keyword>
<dbReference type="GO" id="GO:0046210">
    <property type="term" value="P:nitric oxide catabolic process"/>
    <property type="evidence" value="ECO:0007669"/>
    <property type="project" value="TreeGrafter"/>
</dbReference>
<dbReference type="SUPFAM" id="SSF46458">
    <property type="entry name" value="Globin-like"/>
    <property type="match status" value="1"/>
</dbReference>
<evidence type="ECO:0000256" key="7">
    <source>
        <dbReference type="ARBA" id="ARBA00023027"/>
    </source>
</evidence>
<dbReference type="PANTHER" id="PTHR43396">
    <property type="entry name" value="FLAVOHEMOPROTEIN"/>
    <property type="match status" value="1"/>
</dbReference>
<gene>
    <name evidence="13" type="ORF">NSK_006343</name>
</gene>
<evidence type="ECO:0000256" key="9">
    <source>
        <dbReference type="ARBA" id="ARBA00049433"/>
    </source>
</evidence>
<accession>A0A4D9CXN8</accession>
<comment type="catalytic activity">
    <reaction evidence="9">
        <text>2 nitric oxide + NADPH + 2 O2 = 2 nitrate + NADP(+) + H(+)</text>
        <dbReference type="Rhea" id="RHEA:19465"/>
        <dbReference type="ChEBI" id="CHEBI:15378"/>
        <dbReference type="ChEBI" id="CHEBI:15379"/>
        <dbReference type="ChEBI" id="CHEBI:16480"/>
        <dbReference type="ChEBI" id="CHEBI:17632"/>
        <dbReference type="ChEBI" id="CHEBI:57783"/>
        <dbReference type="ChEBI" id="CHEBI:58349"/>
        <dbReference type="EC" id="1.14.12.17"/>
    </reaction>
</comment>
<comment type="catalytic activity">
    <reaction evidence="8">
        <text>2 nitric oxide + NADH + 2 O2 = 2 nitrate + NAD(+) + H(+)</text>
        <dbReference type="Rhea" id="RHEA:19469"/>
        <dbReference type="ChEBI" id="CHEBI:15378"/>
        <dbReference type="ChEBI" id="CHEBI:15379"/>
        <dbReference type="ChEBI" id="CHEBI:16480"/>
        <dbReference type="ChEBI" id="CHEBI:17632"/>
        <dbReference type="ChEBI" id="CHEBI:57540"/>
        <dbReference type="ChEBI" id="CHEBI:57945"/>
        <dbReference type="EC" id="1.14.12.17"/>
    </reaction>
</comment>
<dbReference type="InterPro" id="IPR017938">
    <property type="entry name" value="Riboflavin_synthase-like_b-brl"/>
</dbReference>
<dbReference type="Gene3D" id="2.40.30.10">
    <property type="entry name" value="Translation factors"/>
    <property type="match status" value="2"/>
</dbReference>
<evidence type="ECO:0000256" key="2">
    <source>
        <dbReference type="ARBA" id="ARBA00012229"/>
    </source>
</evidence>
<comment type="caution">
    <text evidence="13">The sequence shown here is derived from an EMBL/GenBank/DDBJ whole genome shotgun (WGS) entry which is preliminary data.</text>
</comment>
<keyword evidence="14" id="KW-1185">Reference proteome</keyword>
<evidence type="ECO:0000256" key="1">
    <source>
        <dbReference type="ARBA" id="ARBA00006401"/>
    </source>
</evidence>
<dbReference type="InterPro" id="IPR009050">
    <property type="entry name" value="Globin-like_sf"/>
</dbReference>
<dbReference type="Proteomes" id="UP000355283">
    <property type="component" value="Unassembled WGS sequence"/>
</dbReference>
<dbReference type="Gene3D" id="3.40.50.80">
    <property type="entry name" value="Nucleotide-binding domain of ferredoxin-NADP reductase (FNR) module"/>
    <property type="match status" value="1"/>
</dbReference>
<comment type="similarity">
    <text evidence="1">In the C-terminal section; belongs to the flavoprotein pyridine nucleotide cytochrome reductase family.</text>
</comment>
<dbReference type="EMBL" id="SDOX01000115">
    <property type="protein sequence ID" value="TFJ82333.1"/>
    <property type="molecule type" value="Genomic_DNA"/>
</dbReference>
<dbReference type="GO" id="GO:0071500">
    <property type="term" value="P:cellular response to nitrosative stress"/>
    <property type="evidence" value="ECO:0007669"/>
    <property type="project" value="TreeGrafter"/>
</dbReference>
<sequence>MPPASTPSPSSTPAIIPPAASSPLPVLSPDVISVVKSTAPVLAAQGPHITQAFYPLLFSRYPAVQELFNKRNQAPEPDGTPARQPQALANAVWAYAANIDNLSALSAAVSLIAHKHASLHVLPEHYPMVGECLLAAIAQVLGPEVATEEVLKAWGQAYGFLAAVFVQTEDGLRASNARKRHGWTGWKTMRVARKVMESEDVASFYLSNVQDGEPVCAFLPGQYISLRLTLPNGEVEERDYSLSEFAVPASAHALELGGKARSAEEEGGKKECKGEGRGEEGKEEGDCPPYFRISIKRLPGGAVSAYMHDKVEEGSEILVGPPYGDFVLAPPSTPSSSPSSHPRPLVLLSAGIGITPLLCMAEAALLGTPSQESKEHRPSFPSSLSPRVFFLHTARDAAHFPFAARLASLAARHPTRFACHVSFTQGSVEGGAEGGKEGKVRWGIGRLTASALHEALGGKVRPQDCSFYFCGPAGYMVSVRRLLTWLGVPAEEVKYECFGPASAEVEAAGVVPSSFS</sequence>
<dbReference type="SUPFAM" id="SSF63380">
    <property type="entry name" value="Riboflavin synthase domain-like"/>
    <property type="match status" value="2"/>
</dbReference>